<evidence type="ECO:0000313" key="2">
    <source>
        <dbReference type="EMBL" id="OAK62705.1"/>
    </source>
</evidence>
<comment type="caution">
    <text evidence="2">The sequence shown here is derived from an EMBL/GenBank/DDBJ whole genome shotgun (WGS) entry which is preliminary data.</text>
</comment>
<gene>
    <name evidence="2" type="ORF">A3K87_17810</name>
</gene>
<dbReference type="Proteomes" id="UP000077852">
    <property type="component" value="Unassembled WGS sequence"/>
</dbReference>
<dbReference type="Pfam" id="PF09937">
    <property type="entry name" value="DUF2169"/>
    <property type="match status" value="1"/>
</dbReference>
<dbReference type="EMBL" id="LVHG01000049">
    <property type="protein sequence ID" value="OAK62705.1"/>
    <property type="molecule type" value="Genomic_DNA"/>
</dbReference>
<feature type="domain" description="DUF2169" evidence="1">
    <location>
        <begin position="21"/>
        <end position="315"/>
    </location>
</feature>
<protein>
    <recommendedName>
        <fullName evidence="1">DUF2169 domain-containing protein</fullName>
    </recommendedName>
</protein>
<dbReference type="RefSeq" id="WP_081268478.1">
    <property type="nucleotide sequence ID" value="NZ_LVHG01000049.1"/>
</dbReference>
<evidence type="ECO:0000313" key="3">
    <source>
        <dbReference type="Proteomes" id="UP000077852"/>
    </source>
</evidence>
<dbReference type="InterPro" id="IPR018683">
    <property type="entry name" value="DUF2169"/>
</dbReference>
<evidence type="ECO:0000259" key="1">
    <source>
        <dbReference type="Pfam" id="PF09937"/>
    </source>
</evidence>
<proteinExistence type="predicted"/>
<sequence length="351" mass="39269">MWQLDNRTPYAAERTWVRDRDGAEIWLVAVKCSFDVSPDGQTSVAAGQPPVAQAPVFVDEAAPRPSLLYEMDLVRTKQTTDVLLIGNAHAPGGVPVTQLDVGLRVGPIAKRLRVTGDRVWLGGAPSEPEPFSTMPLVWERAYGGVDPWTRDAPLPQFDVRNPVGTGFVLEAAHAEGVRLPNIEYPDQCVRAWSDRPEPAGFGPLCNHWQPRAGFAGTYDEAWQRDRMPLLPVDFDDRHYQCAPGDQQAPQFLVGGEPVVLIHLWPHAGQLRFELPRVILGLETFFIDGYRVAHERPRLHTVIVEPDRSRVSLVWHSALPCHPRVHKLLRTRIVEKRFVRLGEQVDESGVPA</sequence>
<accession>A0AA91DN57</accession>
<name>A0AA91DN57_VARPD</name>
<dbReference type="AlphaFoldDB" id="A0AA91DN57"/>
<reference evidence="2 3" key="1">
    <citation type="submission" date="2016-03" db="EMBL/GenBank/DDBJ databases">
        <title>Genome sequence of Variovorax paradoxus KB5.</title>
        <authorList>
            <person name="Jeong H."/>
            <person name="Hong C.E."/>
            <person name="Jo S.H."/>
            <person name="Park J.M."/>
        </authorList>
    </citation>
    <scope>NUCLEOTIDE SEQUENCE [LARGE SCALE GENOMIC DNA]</scope>
    <source>
        <strain evidence="2 3">KB5</strain>
    </source>
</reference>
<organism evidence="2 3">
    <name type="scientific">Variovorax paradoxus</name>
    <dbReference type="NCBI Taxonomy" id="34073"/>
    <lineage>
        <taxon>Bacteria</taxon>
        <taxon>Pseudomonadati</taxon>
        <taxon>Pseudomonadota</taxon>
        <taxon>Betaproteobacteria</taxon>
        <taxon>Burkholderiales</taxon>
        <taxon>Comamonadaceae</taxon>
        <taxon>Variovorax</taxon>
    </lineage>
</organism>